<dbReference type="RefSeq" id="WP_094487529.1">
    <property type="nucleotide sequence ID" value="NZ_NOXX01000227.1"/>
</dbReference>
<dbReference type="EMBL" id="NOXX01000227">
    <property type="protein sequence ID" value="OYQ38530.1"/>
    <property type="molecule type" value="Genomic_DNA"/>
</dbReference>
<reference evidence="1 2" key="1">
    <citation type="submission" date="2017-07" db="EMBL/GenBank/DDBJ databases">
        <title>Flavobacterium cyanobacteriorum sp. nov., isolated from cyanobacterial aggregates in a eutrophic lake.</title>
        <authorList>
            <person name="Cai H."/>
        </authorList>
    </citation>
    <scope>NUCLEOTIDE SEQUENCE [LARGE SCALE GENOMIC DNA]</scope>
    <source>
        <strain evidence="1 2">TH167</strain>
    </source>
</reference>
<keyword evidence="2" id="KW-1185">Reference proteome</keyword>
<proteinExistence type="predicted"/>
<dbReference type="Gene3D" id="3.90.1150.30">
    <property type="match status" value="1"/>
</dbReference>
<evidence type="ECO:0000313" key="1">
    <source>
        <dbReference type="EMBL" id="OYQ38530.1"/>
    </source>
</evidence>
<dbReference type="AlphaFoldDB" id="A0A255ZD57"/>
<sequence length="123" mass="13866">MNIEDFVNFCLSKPGTSEHFPFDEDTLVLKVADKMFAATGLGSWEGGQPTINLKCDPELAVELRERYQAVMPGYHMNKTHWNTVAVNQDVSDKEIVQMINHSYDLIVAKLPKAVREQLQSLNG</sequence>
<dbReference type="InterPro" id="IPR038056">
    <property type="entry name" value="YjbR-like_sf"/>
</dbReference>
<dbReference type="OrthoDB" id="9789813at2"/>
<gene>
    <name evidence="1" type="ORF">CHX27_14785</name>
</gene>
<dbReference type="PANTHER" id="PTHR35145:SF1">
    <property type="entry name" value="CYTOPLASMIC PROTEIN"/>
    <property type="match status" value="1"/>
</dbReference>
<accession>A0A255ZD57</accession>
<evidence type="ECO:0000313" key="2">
    <source>
        <dbReference type="Proteomes" id="UP000216035"/>
    </source>
</evidence>
<dbReference type="InterPro" id="IPR058532">
    <property type="entry name" value="YjbR/MT2646/Rv2570-like"/>
</dbReference>
<dbReference type="InterPro" id="IPR007351">
    <property type="entry name" value="YjbR"/>
</dbReference>
<name>A0A255ZD57_9FLAO</name>
<dbReference type="SUPFAM" id="SSF142906">
    <property type="entry name" value="YjbR-like"/>
    <property type="match status" value="1"/>
</dbReference>
<dbReference type="Proteomes" id="UP000216035">
    <property type="component" value="Unassembled WGS sequence"/>
</dbReference>
<comment type="caution">
    <text evidence="1">The sequence shown here is derived from an EMBL/GenBank/DDBJ whole genome shotgun (WGS) entry which is preliminary data.</text>
</comment>
<protein>
    <submittedName>
        <fullName evidence="1">MmcQ-like protein</fullName>
    </submittedName>
</protein>
<dbReference type="Pfam" id="PF04237">
    <property type="entry name" value="YjbR"/>
    <property type="match status" value="1"/>
</dbReference>
<organism evidence="1 2">
    <name type="scientific">Flavobacterium aurantiibacter</name>
    <dbReference type="NCBI Taxonomy" id="2023067"/>
    <lineage>
        <taxon>Bacteria</taxon>
        <taxon>Pseudomonadati</taxon>
        <taxon>Bacteroidota</taxon>
        <taxon>Flavobacteriia</taxon>
        <taxon>Flavobacteriales</taxon>
        <taxon>Flavobacteriaceae</taxon>
        <taxon>Flavobacterium</taxon>
    </lineage>
</organism>
<dbReference type="PANTHER" id="PTHR35145">
    <property type="entry name" value="CYTOPLASMIC PROTEIN-RELATED"/>
    <property type="match status" value="1"/>
</dbReference>